<feature type="coiled-coil region" evidence="1">
    <location>
        <begin position="91"/>
        <end position="125"/>
    </location>
</feature>
<keyword evidence="1" id="KW-0175">Coiled coil</keyword>
<evidence type="ECO:0000313" key="3">
    <source>
        <dbReference type="Proteomes" id="UP000095280"/>
    </source>
</evidence>
<evidence type="ECO:0000313" key="4">
    <source>
        <dbReference type="WBParaSite" id="maker-uti_cns_0006464-snap-gene-0.3-mRNA-1"/>
    </source>
</evidence>
<evidence type="ECO:0000256" key="1">
    <source>
        <dbReference type="SAM" id="Coils"/>
    </source>
</evidence>
<keyword evidence="3" id="KW-1185">Reference proteome</keyword>
<reference evidence="4" key="1">
    <citation type="submission" date="2016-11" db="UniProtKB">
        <authorList>
            <consortium name="WormBaseParasite"/>
        </authorList>
    </citation>
    <scope>IDENTIFICATION</scope>
</reference>
<feature type="compositionally biased region" description="Polar residues" evidence="2">
    <location>
        <begin position="441"/>
        <end position="458"/>
    </location>
</feature>
<proteinExistence type="predicted"/>
<dbReference type="WBParaSite" id="maker-uti_cns_0006464-snap-gene-0.3-mRNA-1">
    <property type="protein sequence ID" value="maker-uti_cns_0006464-snap-gene-0.3-mRNA-1"/>
    <property type="gene ID" value="maker-uti_cns_0006464-snap-gene-0.3"/>
</dbReference>
<feature type="region of interest" description="Disordered" evidence="2">
    <location>
        <begin position="441"/>
        <end position="464"/>
    </location>
</feature>
<protein>
    <submittedName>
        <fullName evidence="4">Myosin_tail_1 domain-containing protein</fullName>
    </submittedName>
</protein>
<dbReference type="Proteomes" id="UP000095280">
    <property type="component" value="Unplaced"/>
</dbReference>
<feature type="coiled-coil region" evidence="1">
    <location>
        <begin position="220"/>
        <end position="422"/>
    </location>
</feature>
<feature type="coiled-coil region" evidence="1">
    <location>
        <begin position="154"/>
        <end position="188"/>
    </location>
</feature>
<organism evidence="3 4">
    <name type="scientific">Macrostomum lignano</name>
    <dbReference type="NCBI Taxonomy" id="282301"/>
    <lineage>
        <taxon>Eukaryota</taxon>
        <taxon>Metazoa</taxon>
        <taxon>Spiralia</taxon>
        <taxon>Lophotrochozoa</taxon>
        <taxon>Platyhelminthes</taxon>
        <taxon>Rhabditophora</taxon>
        <taxon>Macrostomorpha</taxon>
        <taxon>Macrostomida</taxon>
        <taxon>Macrostomidae</taxon>
        <taxon>Macrostomum</taxon>
    </lineage>
</organism>
<sequence>TEQEKCKSFFHSFSASMSSMRRSVSAYRTLDGVADPSPDVGQWRRSLRALDPDANKKLSYSGDLFKPRDFTQRVLDSSASQQQREAPEPANDRLLQELKALEKKMDDLQADSARKDAAADELQRRVIYLASRLADREEEEAGAREDATAAAAAVRAEEEELLTRQQERDELRLRVAALRRRVAQLEGLDGEARLYDDRARTLRTQLNSALSKLAATGAAVSSERAAVARLEAEVRRLERQMASLAGLGDDSATLSATARLLREENRRLRRRTKSASGTAYVRAEDLAALANRNAALEAAVRRLEAELAPRSSTTAGAEEVARLRERERQLEQQADLTAREASELTRRLAQLEADGAAGGVTELTRHCRQLQRDNAQLARQVRGLEAELERKRAEKATVSAAVESSEVRLSQLQAELSKLQELQASRWSEVEKIATSIKSAARSNTGLLEQQEAGSWNSDTRDEY</sequence>
<dbReference type="AlphaFoldDB" id="A0A1I8HIR9"/>
<accession>A0A1I8HIR9</accession>
<name>A0A1I8HIR9_9PLAT</name>
<evidence type="ECO:0000256" key="2">
    <source>
        <dbReference type="SAM" id="MobiDB-lite"/>
    </source>
</evidence>